<feature type="signal peptide" evidence="1">
    <location>
        <begin position="1"/>
        <end position="23"/>
    </location>
</feature>
<dbReference type="Proteomes" id="UP000266723">
    <property type="component" value="Unassembled WGS sequence"/>
</dbReference>
<dbReference type="Gene3D" id="1.10.110.10">
    <property type="entry name" value="Plant lipid-transfer and hydrophobic proteins"/>
    <property type="match status" value="1"/>
</dbReference>
<dbReference type="EMBL" id="QGKV02000299">
    <property type="protein sequence ID" value="KAF3594815.1"/>
    <property type="molecule type" value="Genomic_DNA"/>
</dbReference>
<keyword evidence="1" id="KW-0732">Signal</keyword>
<feature type="chain" id="PRO_5045163588" description="Bifunctional inhibitor/plant lipid transfer protein/seed storage helical domain-containing protein" evidence="1">
    <location>
        <begin position="24"/>
        <end position="96"/>
    </location>
</feature>
<sequence>MKLTAIGLVAMVTIVVQLSPTMACDVKDLFPCLLPITNLPEPPTAACCQTLRDQGPCLYTKLEKRSTCWTYRELYNGPQFLFLDLCAAFLTELRVI</sequence>
<comment type="caution">
    <text evidence="2">The sequence shown here is derived from an EMBL/GenBank/DDBJ whole genome shotgun (WGS) entry which is preliminary data.</text>
</comment>
<evidence type="ECO:0008006" key="4">
    <source>
        <dbReference type="Google" id="ProtNLM"/>
    </source>
</evidence>
<gene>
    <name evidence="2" type="ORF">DY000_02025528</name>
</gene>
<dbReference type="SUPFAM" id="SSF47699">
    <property type="entry name" value="Bifunctional inhibitor/lipid-transfer protein/seed storage 2S albumin"/>
    <property type="match status" value="1"/>
</dbReference>
<evidence type="ECO:0000256" key="1">
    <source>
        <dbReference type="SAM" id="SignalP"/>
    </source>
</evidence>
<dbReference type="InterPro" id="IPR036312">
    <property type="entry name" value="Bifun_inhib/LTP/seed_sf"/>
</dbReference>
<accession>A0ABQ7EDX7</accession>
<organism evidence="2 3">
    <name type="scientific">Brassica cretica</name>
    <name type="common">Mustard</name>
    <dbReference type="NCBI Taxonomy" id="69181"/>
    <lineage>
        <taxon>Eukaryota</taxon>
        <taxon>Viridiplantae</taxon>
        <taxon>Streptophyta</taxon>
        <taxon>Embryophyta</taxon>
        <taxon>Tracheophyta</taxon>
        <taxon>Spermatophyta</taxon>
        <taxon>Magnoliopsida</taxon>
        <taxon>eudicotyledons</taxon>
        <taxon>Gunneridae</taxon>
        <taxon>Pentapetalae</taxon>
        <taxon>rosids</taxon>
        <taxon>malvids</taxon>
        <taxon>Brassicales</taxon>
        <taxon>Brassicaceae</taxon>
        <taxon>Brassiceae</taxon>
        <taxon>Brassica</taxon>
    </lineage>
</organism>
<proteinExistence type="predicted"/>
<evidence type="ECO:0000313" key="2">
    <source>
        <dbReference type="EMBL" id="KAF3594815.1"/>
    </source>
</evidence>
<name>A0ABQ7EDX7_BRACR</name>
<protein>
    <recommendedName>
        <fullName evidence="4">Bifunctional inhibitor/plant lipid transfer protein/seed storage helical domain-containing protein</fullName>
    </recommendedName>
</protein>
<keyword evidence="3" id="KW-1185">Reference proteome</keyword>
<evidence type="ECO:0000313" key="3">
    <source>
        <dbReference type="Proteomes" id="UP000266723"/>
    </source>
</evidence>
<reference evidence="2 3" key="1">
    <citation type="journal article" date="2020" name="BMC Genomics">
        <title>Intraspecific diversification of the crop wild relative Brassica cretica Lam. using demographic model selection.</title>
        <authorList>
            <person name="Kioukis A."/>
            <person name="Michalopoulou V.A."/>
            <person name="Briers L."/>
            <person name="Pirintsos S."/>
            <person name="Studholme D.J."/>
            <person name="Pavlidis P."/>
            <person name="Sarris P.F."/>
        </authorList>
    </citation>
    <scope>NUCLEOTIDE SEQUENCE [LARGE SCALE GENOMIC DNA]</scope>
    <source>
        <strain evidence="3">cv. PFS-1207/04</strain>
    </source>
</reference>